<evidence type="ECO:0000313" key="1">
    <source>
        <dbReference type="EMBL" id="RXK47297.1"/>
    </source>
</evidence>
<dbReference type="RefSeq" id="WP_129070007.1">
    <property type="nucleotide sequence ID" value="NZ_RDFA01000006.1"/>
</dbReference>
<dbReference type="AlphaFoldDB" id="A0A498KRT9"/>
<comment type="caution">
    <text evidence="1">The sequence shown here is derived from an EMBL/GenBank/DDBJ whole genome shotgun (WGS) entry which is preliminary data.</text>
</comment>
<proteinExistence type="predicted"/>
<keyword evidence="2" id="KW-1185">Reference proteome</keyword>
<name>A0A498KRT9_9EURY</name>
<dbReference type="Proteomes" id="UP000289691">
    <property type="component" value="Unassembled WGS sequence"/>
</dbReference>
<dbReference type="OrthoDB" id="237411at2157"/>
<organism evidence="1 2">
    <name type="scientific">Halorientalis pallida</name>
    <dbReference type="NCBI Taxonomy" id="2479928"/>
    <lineage>
        <taxon>Archaea</taxon>
        <taxon>Methanobacteriati</taxon>
        <taxon>Methanobacteriota</taxon>
        <taxon>Stenosarchaea group</taxon>
        <taxon>Halobacteria</taxon>
        <taxon>Halobacteriales</taxon>
        <taxon>Haloarculaceae</taxon>
        <taxon>Halorientalis</taxon>
    </lineage>
</organism>
<evidence type="ECO:0000313" key="2">
    <source>
        <dbReference type="Proteomes" id="UP000289691"/>
    </source>
</evidence>
<reference evidence="1 2" key="1">
    <citation type="submission" date="2019-01" db="EMBL/GenBank/DDBJ databases">
        <title>Halorientalis sp. F13-25 a new haloarchaeum isolated from hypersaline water.</title>
        <authorList>
            <person name="Ana D.-V."/>
            <person name="Cristina S.-P."/>
            <person name="Antonio V."/>
        </authorList>
    </citation>
    <scope>NUCLEOTIDE SEQUENCE [LARGE SCALE GENOMIC DNA]</scope>
    <source>
        <strain evidence="1 2">F13-25</strain>
    </source>
</reference>
<protein>
    <submittedName>
        <fullName evidence="1">Uncharacterized protein</fullName>
    </submittedName>
</protein>
<gene>
    <name evidence="1" type="ORF">EAF64_16070</name>
</gene>
<accession>A0A498KRT9</accession>
<dbReference type="EMBL" id="RDFA01000006">
    <property type="protein sequence ID" value="RXK47297.1"/>
    <property type="molecule type" value="Genomic_DNA"/>
</dbReference>
<sequence length="100" mass="11026">MEPIDDVEAFRTELTELLAAAEAGDVASDAVVGLLTAQLAGMRGDVRLPLSMPPERAREFTDEASDHVGERMEVDLLVSEDVIRDLELQLQVFERRTGDD</sequence>